<sequence>MSLSTSRLMTLAASAFLMTGALNPALAQSKPLSAQESDPNVMGWMQGFPPPADKMITQPDSNYFSFPKLRWSVCHLREFLPTEEISRGIGAPSPLNYPSAAEFATLRGTIDALTFTPMNNDSPMTWEESLYANYTDGMLIIHKGEVVYERYFGCLKEDGKHAIMSMTKSITGLLGQILVSEGVLDDSLLVRDIIP</sequence>
<feature type="chain" id="PRO_5009792637" evidence="1">
    <location>
        <begin position="28"/>
        <end position="195"/>
    </location>
</feature>
<evidence type="ECO:0000313" key="5">
    <source>
        <dbReference type="Proteomes" id="UP000051086"/>
    </source>
</evidence>
<dbReference type="InterPro" id="IPR012338">
    <property type="entry name" value="Beta-lactam/transpept-like"/>
</dbReference>
<evidence type="ECO:0000313" key="6">
    <source>
        <dbReference type="Proteomes" id="UP000051887"/>
    </source>
</evidence>
<dbReference type="SUPFAM" id="SSF56601">
    <property type="entry name" value="beta-lactamase/transpeptidase-like"/>
    <property type="match status" value="1"/>
</dbReference>
<feature type="domain" description="Beta-lactamase-related" evidence="2">
    <location>
        <begin position="138"/>
        <end position="186"/>
    </location>
</feature>
<feature type="signal peptide" evidence="1">
    <location>
        <begin position="1"/>
        <end position="27"/>
    </location>
</feature>
<dbReference type="Pfam" id="PF00144">
    <property type="entry name" value="Beta-lactamase"/>
    <property type="match status" value="1"/>
</dbReference>
<dbReference type="Proteomes" id="UP000051086">
    <property type="component" value="Unassembled WGS sequence"/>
</dbReference>
<dbReference type="EMBL" id="CYSB01000046">
    <property type="protein sequence ID" value="CUH70092.1"/>
    <property type="molecule type" value="Genomic_DNA"/>
</dbReference>
<dbReference type="EMBL" id="CYSC01000036">
    <property type="protein sequence ID" value="CUH73185.1"/>
    <property type="molecule type" value="Genomic_DNA"/>
</dbReference>
<keyword evidence="1" id="KW-0732">Signal</keyword>
<dbReference type="Gene3D" id="3.40.710.10">
    <property type="entry name" value="DD-peptidase/beta-lactamase superfamily"/>
    <property type="match status" value="1"/>
</dbReference>
<name>A0A0P1GB87_9RHOB</name>
<reference evidence="3 5" key="2">
    <citation type="submission" date="2015-09" db="EMBL/GenBank/DDBJ databases">
        <authorList>
            <person name="Rodrigo-Torres L."/>
            <person name="Arahal D.R."/>
        </authorList>
    </citation>
    <scope>NUCLEOTIDE SEQUENCE [LARGE SCALE GENOMIC DNA]</scope>
    <source>
        <strain evidence="3 5">CECT 5118</strain>
    </source>
</reference>
<proteinExistence type="predicted"/>
<gene>
    <name evidence="4" type="primary">nylB'_3</name>
    <name evidence="3" type="synonym">nylB'_2</name>
    <name evidence="3" type="ORF">TL5118_04067</name>
    <name evidence="4" type="ORF">TL5120_02992</name>
</gene>
<accession>A0A0P1GB87</accession>
<keyword evidence="5" id="KW-1185">Reference proteome</keyword>
<dbReference type="AlphaFoldDB" id="A0A0P1GB87"/>
<reference evidence="4 6" key="1">
    <citation type="submission" date="2015-09" db="EMBL/GenBank/DDBJ databases">
        <authorList>
            <consortium name="Swine Surveillance"/>
        </authorList>
    </citation>
    <scope>NUCLEOTIDE SEQUENCE [LARGE SCALE GENOMIC DNA]</scope>
    <source>
        <strain evidence="4 6">5120</strain>
    </source>
</reference>
<evidence type="ECO:0000256" key="1">
    <source>
        <dbReference type="SAM" id="SignalP"/>
    </source>
</evidence>
<evidence type="ECO:0000313" key="4">
    <source>
        <dbReference type="EMBL" id="CUH73185.1"/>
    </source>
</evidence>
<protein>
    <submittedName>
        <fullName evidence="4">6-aminohexanoate-dimer hydrolase</fullName>
        <ecNumber evidence="4">3.5.1.46</ecNumber>
    </submittedName>
</protein>
<dbReference type="Proteomes" id="UP000051887">
    <property type="component" value="Unassembled WGS sequence"/>
</dbReference>
<keyword evidence="4" id="KW-0378">Hydrolase</keyword>
<dbReference type="InterPro" id="IPR001466">
    <property type="entry name" value="Beta-lactam-related"/>
</dbReference>
<evidence type="ECO:0000259" key="2">
    <source>
        <dbReference type="Pfam" id="PF00144"/>
    </source>
</evidence>
<dbReference type="EC" id="3.5.1.46" evidence="4"/>
<organism evidence="4 6">
    <name type="scientific">Thalassovita autumnalis</name>
    <dbReference type="NCBI Taxonomy" id="2072972"/>
    <lineage>
        <taxon>Bacteria</taxon>
        <taxon>Pseudomonadati</taxon>
        <taxon>Pseudomonadota</taxon>
        <taxon>Alphaproteobacteria</taxon>
        <taxon>Rhodobacterales</taxon>
        <taxon>Roseobacteraceae</taxon>
        <taxon>Thalassovita</taxon>
    </lineage>
</organism>
<evidence type="ECO:0000313" key="3">
    <source>
        <dbReference type="EMBL" id="CUH70092.1"/>
    </source>
</evidence>
<dbReference type="GO" id="GO:0019875">
    <property type="term" value="F:6-aminohexanoate-dimer hydrolase activity"/>
    <property type="evidence" value="ECO:0007669"/>
    <property type="project" value="UniProtKB-EC"/>
</dbReference>